<sequence length="83" mass="9419">MDRSRGRKKTASQYGPEQGKKEDCEPNAQAAYENILGNSRPKRGIVNSKPELNFLEILALLVQERAEEVPWRKDHLGNIEVLS</sequence>
<name>A0A2I0UG87_LIMLA</name>
<feature type="compositionally biased region" description="Basic residues" evidence="1">
    <location>
        <begin position="1"/>
        <end position="10"/>
    </location>
</feature>
<dbReference type="Proteomes" id="UP000233556">
    <property type="component" value="Unassembled WGS sequence"/>
</dbReference>
<dbReference type="AlphaFoldDB" id="A0A2I0UG87"/>
<reference evidence="3" key="2">
    <citation type="submission" date="2017-12" db="EMBL/GenBank/DDBJ databases">
        <title>Genome sequence of the Bar-tailed Godwit (Limosa lapponica baueri).</title>
        <authorList>
            <person name="Lima N.C.B."/>
            <person name="Parody-Merino A.M."/>
            <person name="Battley P.F."/>
            <person name="Fidler A.E."/>
            <person name="Prosdocimi F."/>
        </authorList>
    </citation>
    <scope>NUCLEOTIDE SEQUENCE [LARGE SCALE GENOMIC DNA]</scope>
</reference>
<protein>
    <submittedName>
        <fullName evidence="2">Uncharacterized protein</fullName>
    </submittedName>
</protein>
<dbReference type="EMBL" id="KZ505784">
    <property type="protein sequence ID" value="PKU45055.1"/>
    <property type="molecule type" value="Genomic_DNA"/>
</dbReference>
<evidence type="ECO:0000313" key="3">
    <source>
        <dbReference type="Proteomes" id="UP000233556"/>
    </source>
</evidence>
<evidence type="ECO:0000313" key="2">
    <source>
        <dbReference type="EMBL" id="PKU45055.1"/>
    </source>
</evidence>
<keyword evidence="3" id="KW-1185">Reference proteome</keyword>
<proteinExistence type="predicted"/>
<gene>
    <name evidence="2" type="ORF">llap_4645</name>
</gene>
<accession>A0A2I0UG87</accession>
<organism evidence="2 3">
    <name type="scientific">Limosa lapponica baueri</name>
    <dbReference type="NCBI Taxonomy" id="1758121"/>
    <lineage>
        <taxon>Eukaryota</taxon>
        <taxon>Metazoa</taxon>
        <taxon>Chordata</taxon>
        <taxon>Craniata</taxon>
        <taxon>Vertebrata</taxon>
        <taxon>Euteleostomi</taxon>
        <taxon>Archelosauria</taxon>
        <taxon>Archosauria</taxon>
        <taxon>Dinosauria</taxon>
        <taxon>Saurischia</taxon>
        <taxon>Theropoda</taxon>
        <taxon>Coelurosauria</taxon>
        <taxon>Aves</taxon>
        <taxon>Neognathae</taxon>
        <taxon>Neoaves</taxon>
        <taxon>Charadriiformes</taxon>
        <taxon>Scolopacidae</taxon>
        <taxon>Limosa</taxon>
    </lineage>
</organism>
<evidence type="ECO:0000256" key="1">
    <source>
        <dbReference type="SAM" id="MobiDB-lite"/>
    </source>
</evidence>
<reference evidence="3" key="1">
    <citation type="submission" date="2017-11" db="EMBL/GenBank/DDBJ databases">
        <authorList>
            <person name="Lima N.C."/>
            <person name="Parody-Merino A.M."/>
            <person name="Battley P.F."/>
            <person name="Fidler A.E."/>
            <person name="Prosdocimi F."/>
        </authorList>
    </citation>
    <scope>NUCLEOTIDE SEQUENCE [LARGE SCALE GENOMIC DNA]</scope>
</reference>
<feature type="region of interest" description="Disordered" evidence="1">
    <location>
        <begin position="1"/>
        <end position="26"/>
    </location>
</feature>